<dbReference type="Gene3D" id="3.40.50.12390">
    <property type="match status" value="1"/>
</dbReference>
<feature type="compositionally biased region" description="Low complexity" evidence="6">
    <location>
        <begin position="981"/>
        <end position="991"/>
    </location>
</feature>
<sequence>MYNMSERLKKYLSDKKKNDVNWKNVKVIYSGPEVPGEGEHKIMEYIRLNKAKKDHDVNTRHCLYGLDADLIMLGLLSHEPNFALLREQVDFGKEKERKDDEVRKFYLMHLCLVREYLNFEFEELKEVIKFEYSLERIIDDFILISMLVGNDFIPTLPNLQIIESLIEIDGYLNEFGKINLNRFEVFIGNMGKKERVRYEGENKRSKGKSEIEKQLIVVVDEFVNSYEMEYKFPRDFYSLCDEKDREFLRKICSEYENLEMIEEDLKDEGNKIIKLKKMYNLDFEEWKKEYYKEKMGIDSNEEIKSLVYEYVKGLQWIIHYYYQGVISWGWFYENHYSPFISDVKQIKGFKFDFVMGEPFKPFEQLMGVLPSRSKKLIPKCLQNLMEEESPIYDFYPEEFQVDLNGNKNSWQGIILIPFIDQERLLRCINEKYKFLTEKENRMNEFGSTLTIENNKYEIYNLPILDLELSFENKLREEQFVKRNILPGFPTLTLIKHSIKIEYAKIELFNYPSRNKNSTSEENLVKIKEISGMNFDFNFEQSISFSSTASNNINVLIDYPFLFQGILLGIENNKDSNLNKFYLINKGIRIKSKYVGIVKKVKGMKISLDGSLVKEFEANAIKVPLELIIFDNLHQDERFKVDRKGLVFTLKHINMGLQKTISKVSNLQTPKKSLFTNYYIRLEWVLKCITLYIASKEVSIQLLSQLTEKTFHSKPLIQLDLISRILCLRDCTTNGSNCGLVNNKPMIIDFSIEKQSNGYFKPDILNGFYEGNGEFNYLGLMKTATSLAPGEKLNILKQSLQEWNLIQKIEETKLEIDRLVRDYQDKMTFQNDLALSENFQTVPLDSLQLNSESIQNIERFIVNIQQENTKNAKANSSIWIDKKCLLSSINASFHLRNQKFNLGDRVVYCLESGNVPFGYQGTIIQIQSSSVLVLFDIPFDAASNLDNICSSNRCLIVKTNSILNLTQPFKALSQTDANDPANSNTSFSNSSTDENHNIVSPKLHNSNSSNVNIEALTAGLKDLLLNGSSNRKSNSSSSFLNSLNKNAVYVSDLEKQFKSK</sequence>
<proteinExistence type="inferred from homology"/>
<reference evidence="10 11" key="1">
    <citation type="journal article" date="2013" name="Curr. Biol.">
        <title>Shared signatures of parasitism and phylogenomics unite Cryptomycota and microsporidia.</title>
        <authorList>
            <person name="James T.Y."/>
            <person name="Pelin A."/>
            <person name="Bonen L."/>
            <person name="Ahrendt S."/>
            <person name="Sain D."/>
            <person name="Corradi N."/>
            <person name="Stajich J.E."/>
        </authorList>
    </citation>
    <scope>NUCLEOTIDE SEQUENCE [LARGE SCALE GENOMIC DNA]</scope>
    <source>
        <strain evidence="10 11">CSF55</strain>
    </source>
</reference>
<dbReference type="InterPro" id="IPR047007">
    <property type="entry name" value="XRN1_D1_sf"/>
</dbReference>
<dbReference type="STRING" id="988480.A0A075AS68"/>
<dbReference type="Proteomes" id="UP000030755">
    <property type="component" value="Unassembled WGS sequence"/>
</dbReference>
<dbReference type="Pfam" id="PF03159">
    <property type="entry name" value="XRN_N"/>
    <property type="match status" value="1"/>
</dbReference>
<evidence type="ECO:0000256" key="1">
    <source>
        <dbReference type="ARBA" id="ARBA00022722"/>
    </source>
</evidence>
<dbReference type="InterPro" id="IPR004859">
    <property type="entry name" value="Xrn1_N"/>
</dbReference>
<feature type="region of interest" description="Disordered" evidence="6">
    <location>
        <begin position="973"/>
        <end position="1004"/>
    </location>
</feature>
<dbReference type="Gene3D" id="2.170.260.40">
    <property type="match status" value="1"/>
</dbReference>
<dbReference type="PANTHER" id="PTHR12341">
    <property type="entry name" value="5'-&gt;3' EXORIBONUCLEASE"/>
    <property type="match status" value="1"/>
</dbReference>
<keyword evidence="11" id="KW-1185">Reference proteome</keyword>
<evidence type="ECO:0000256" key="3">
    <source>
        <dbReference type="ARBA" id="ARBA00022839"/>
    </source>
</evidence>
<dbReference type="CDD" id="cd18673">
    <property type="entry name" value="PIN_XRN1-2-like"/>
    <property type="match status" value="1"/>
</dbReference>
<name>A0A075AS68_ROZAC</name>
<dbReference type="PANTHER" id="PTHR12341:SF7">
    <property type="entry name" value="5'-3' EXORIBONUCLEASE 1"/>
    <property type="match status" value="1"/>
</dbReference>
<keyword evidence="1" id="KW-0540">Nuclease</keyword>
<dbReference type="InterPro" id="IPR027073">
    <property type="entry name" value="5_3_exoribonuclease"/>
</dbReference>
<dbReference type="OrthoDB" id="372487at2759"/>
<keyword evidence="2" id="KW-0378">Hydrolase</keyword>
<dbReference type="InterPro" id="IPR041412">
    <property type="entry name" value="Xrn1_helical"/>
</dbReference>
<evidence type="ECO:0000313" key="10">
    <source>
        <dbReference type="EMBL" id="EPZ33030.1"/>
    </source>
</evidence>
<dbReference type="GO" id="GO:0003723">
    <property type="term" value="F:RNA binding"/>
    <property type="evidence" value="ECO:0007669"/>
    <property type="project" value="TreeGrafter"/>
</dbReference>
<evidence type="ECO:0000256" key="6">
    <source>
        <dbReference type="SAM" id="MobiDB-lite"/>
    </source>
</evidence>
<dbReference type="AlphaFoldDB" id="A0A075AS68"/>
<evidence type="ECO:0000259" key="7">
    <source>
        <dbReference type="Pfam" id="PF03159"/>
    </source>
</evidence>
<dbReference type="InterPro" id="IPR047008">
    <property type="entry name" value="XRN1_SH3_sf"/>
</dbReference>
<protein>
    <submittedName>
        <fullName evidence="10">Putative 5-3 exonuclease domain-containing protein</fullName>
    </submittedName>
</protein>
<accession>A0A075AS68</accession>
<dbReference type="Pfam" id="PF18129">
    <property type="entry name" value="SH3_12"/>
    <property type="match status" value="1"/>
</dbReference>
<feature type="domain" description="Xrn1 helical" evidence="8">
    <location>
        <begin position="132"/>
        <end position="454"/>
    </location>
</feature>
<evidence type="ECO:0000313" key="11">
    <source>
        <dbReference type="Proteomes" id="UP000030755"/>
    </source>
</evidence>
<organism evidence="10 11">
    <name type="scientific">Rozella allomycis (strain CSF55)</name>
    <dbReference type="NCBI Taxonomy" id="988480"/>
    <lineage>
        <taxon>Eukaryota</taxon>
        <taxon>Fungi</taxon>
        <taxon>Fungi incertae sedis</taxon>
        <taxon>Cryptomycota</taxon>
        <taxon>Cryptomycota incertae sedis</taxon>
        <taxon>Rozella</taxon>
    </lineage>
</organism>
<evidence type="ECO:0000256" key="4">
    <source>
        <dbReference type="ARBA" id="ARBA00038299"/>
    </source>
</evidence>
<dbReference type="Gene3D" id="1.25.40.1050">
    <property type="match status" value="1"/>
</dbReference>
<dbReference type="EMBL" id="KE561085">
    <property type="protein sequence ID" value="EPZ33030.1"/>
    <property type="molecule type" value="Genomic_DNA"/>
</dbReference>
<feature type="domain" description="5'-3' exoribonuclease 1 SH3-like" evidence="9">
    <location>
        <begin position="897"/>
        <end position="963"/>
    </location>
</feature>
<evidence type="ECO:0000259" key="8">
    <source>
        <dbReference type="Pfam" id="PF17846"/>
    </source>
</evidence>
<evidence type="ECO:0000256" key="2">
    <source>
        <dbReference type="ARBA" id="ARBA00022801"/>
    </source>
</evidence>
<dbReference type="Gene3D" id="2.30.30.750">
    <property type="match status" value="1"/>
</dbReference>
<comment type="similarity">
    <text evidence="4">Belongs to the 5'-3' exonuclease family.</text>
</comment>
<dbReference type="Pfam" id="PF17846">
    <property type="entry name" value="XRN_M"/>
    <property type="match status" value="1"/>
</dbReference>
<dbReference type="HOGENOM" id="CLU_001581_1_2_1"/>
<dbReference type="GO" id="GO:0000956">
    <property type="term" value="P:nuclear-transcribed mRNA catabolic process"/>
    <property type="evidence" value="ECO:0007669"/>
    <property type="project" value="TreeGrafter"/>
</dbReference>
<gene>
    <name evidence="10" type="ORF">O9G_005571</name>
</gene>
<dbReference type="GO" id="GO:0005634">
    <property type="term" value="C:nucleus"/>
    <property type="evidence" value="ECO:0007669"/>
    <property type="project" value="TreeGrafter"/>
</dbReference>
<dbReference type="InterPro" id="IPR041385">
    <property type="entry name" value="SH3_12"/>
</dbReference>
<keyword evidence="3 10" id="KW-0269">Exonuclease</keyword>
<evidence type="ECO:0000259" key="9">
    <source>
        <dbReference type="Pfam" id="PF18129"/>
    </source>
</evidence>
<evidence type="ECO:0000256" key="5">
    <source>
        <dbReference type="SAM" id="Coils"/>
    </source>
</evidence>
<keyword evidence="5" id="KW-0175">Coiled coil</keyword>
<dbReference type="GO" id="GO:0016075">
    <property type="term" value="P:rRNA catabolic process"/>
    <property type="evidence" value="ECO:0007669"/>
    <property type="project" value="TreeGrafter"/>
</dbReference>
<feature type="coiled-coil region" evidence="5">
    <location>
        <begin position="248"/>
        <end position="278"/>
    </location>
</feature>
<feature type="domain" description="Xrn1 N-terminal" evidence="7">
    <location>
        <begin position="1"/>
        <end position="88"/>
    </location>
</feature>
<dbReference type="GO" id="GO:0004534">
    <property type="term" value="F:5'-3' RNA exonuclease activity"/>
    <property type="evidence" value="ECO:0007669"/>
    <property type="project" value="TreeGrafter"/>
</dbReference>